<gene>
    <name evidence="1" type="ORF">NCTC13193_02650</name>
</gene>
<accession>A0A448SNW7</accession>
<protein>
    <submittedName>
        <fullName evidence="1">Uncharacterized protein</fullName>
    </submittedName>
</protein>
<name>A0A448SNW7_SERFO</name>
<sequence>MSLATTVEESKANRRNHILDALHYRRHNLRKAKRVALSLASVERLNQRFFLGEPSF</sequence>
<evidence type="ECO:0000313" key="1">
    <source>
        <dbReference type="EMBL" id="VEI69402.1"/>
    </source>
</evidence>
<evidence type="ECO:0000313" key="2">
    <source>
        <dbReference type="Proteomes" id="UP000270487"/>
    </source>
</evidence>
<proteinExistence type="predicted"/>
<dbReference type="Proteomes" id="UP000270487">
    <property type="component" value="Chromosome"/>
</dbReference>
<dbReference type="AlphaFoldDB" id="A0A448SNW7"/>
<dbReference type="EMBL" id="LR134492">
    <property type="protein sequence ID" value="VEI69402.1"/>
    <property type="molecule type" value="Genomic_DNA"/>
</dbReference>
<reference evidence="1 2" key="1">
    <citation type="submission" date="2018-12" db="EMBL/GenBank/DDBJ databases">
        <authorList>
            <consortium name="Pathogen Informatics"/>
        </authorList>
    </citation>
    <scope>NUCLEOTIDE SEQUENCE [LARGE SCALE GENOMIC DNA]</scope>
    <source>
        <strain evidence="1 2">NCTC13193</strain>
    </source>
</reference>
<organism evidence="1 2">
    <name type="scientific">Serratia fonticola</name>
    <dbReference type="NCBI Taxonomy" id="47917"/>
    <lineage>
        <taxon>Bacteria</taxon>
        <taxon>Pseudomonadati</taxon>
        <taxon>Pseudomonadota</taxon>
        <taxon>Gammaproteobacteria</taxon>
        <taxon>Enterobacterales</taxon>
        <taxon>Yersiniaceae</taxon>
        <taxon>Serratia</taxon>
    </lineage>
</organism>